<protein>
    <submittedName>
        <fullName evidence="1">Uncharacterized protein</fullName>
    </submittedName>
</protein>
<keyword evidence="2" id="KW-1185">Reference proteome</keyword>
<dbReference type="EMBL" id="CP036298">
    <property type="protein sequence ID" value="QDV23091.1"/>
    <property type="molecule type" value="Genomic_DNA"/>
</dbReference>
<evidence type="ECO:0000313" key="2">
    <source>
        <dbReference type="Proteomes" id="UP000318017"/>
    </source>
</evidence>
<dbReference type="Proteomes" id="UP000318017">
    <property type="component" value="Chromosome"/>
</dbReference>
<dbReference type="KEGG" id="ahel:Q31a_13860"/>
<proteinExistence type="predicted"/>
<organism evidence="1 2">
    <name type="scientific">Aureliella helgolandensis</name>
    <dbReference type="NCBI Taxonomy" id="2527968"/>
    <lineage>
        <taxon>Bacteria</taxon>
        <taxon>Pseudomonadati</taxon>
        <taxon>Planctomycetota</taxon>
        <taxon>Planctomycetia</taxon>
        <taxon>Pirellulales</taxon>
        <taxon>Pirellulaceae</taxon>
        <taxon>Aureliella</taxon>
    </lineage>
</organism>
<accession>A0A518G3A5</accession>
<dbReference type="AlphaFoldDB" id="A0A518G3A5"/>
<sequence>MLRLMNAESSAHCSADTSAVQRRDPIIEYNCRMVALARKADFASQPHLRVRAHRRSDISSASVRSKPSCQANLHEATYDEWFRLGSCSREPIGYRPDWSLYLYCDSIPLSAIDPQGELWHIVGGGAAGCVGGGIVAGAGGWWKGRSKTNIACRSGLGCAIAAIPGMVAAGNPALLKCMVGVAYGLSSTIPGAVCDLLTDDCTSDEAYKKVGCSVMKNFMTGVASCLTGDLGTIEGSVAAAAAAIWGIDFAAYCRGDDWSDLVVM</sequence>
<reference evidence="1 2" key="1">
    <citation type="submission" date="2019-02" db="EMBL/GenBank/DDBJ databases">
        <title>Deep-cultivation of Planctomycetes and their phenomic and genomic characterization uncovers novel biology.</title>
        <authorList>
            <person name="Wiegand S."/>
            <person name="Jogler M."/>
            <person name="Boedeker C."/>
            <person name="Pinto D."/>
            <person name="Vollmers J."/>
            <person name="Rivas-Marin E."/>
            <person name="Kohn T."/>
            <person name="Peeters S.H."/>
            <person name="Heuer A."/>
            <person name="Rast P."/>
            <person name="Oberbeckmann S."/>
            <person name="Bunk B."/>
            <person name="Jeske O."/>
            <person name="Meyerdierks A."/>
            <person name="Storesund J.E."/>
            <person name="Kallscheuer N."/>
            <person name="Luecker S."/>
            <person name="Lage O.M."/>
            <person name="Pohl T."/>
            <person name="Merkel B.J."/>
            <person name="Hornburger P."/>
            <person name="Mueller R.-W."/>
            <person name="Bruemmer F."/>
            <person name="Labrenz M."/>
            <person name="Spormann A.M."/>
            <person name="Op den Camp H."/>
            <person name="Overmann J."/>
            <person name="Amann R."/>
            <person name="Jetten M.S.M."/>
            <person name="Mascher T."/>
            <person name="Medema M.H."/>
            <person name="Devos D.P."/>
            <person name="Kaster A.-K."/>
            <person name="Ovreas L."/>
            <person name="Rohde M."/>
            <person name="Galperin M.Y."/>
            <person name="Jogler C."/>
        </authorList>
    </citation>
    <scope>NUCLEOTIDE SEQUENCE [LARGE SCALE GENOMIC DNA]</scope>
    <source>
        <strain evidence="1 2">Q31a</strain>
    </source>
</reference>
<name>A0A518G3A5_9BACT</name>
<gene>
    <name evidence="1" type="ORF">Q31a_13860</name>
</gene>
<evidence type="ECO:0000313" key="1">
    <source>
        <dbReference type="EMBL" id="QDV23091.1"/>
    </source>
</evidence>